<feature type="region of interest" description="Disordered" evidence="8">
    <location>
        <begin position="129"/>
        <end position="209"/>
    </location>
</feature>
<reference evidence="10" key="1">
    <citation type="submission" date="2020-03" db="EMBL/GenBank/DDBJ databases">
        <title>A high-quality chromosome-level genome assembly of a woody plant with both climbing and erect habits, Rhamnella rubrinervis.</title>
        <authorList>
            <person name="Lu Z."/>
            <person name="Yang Y."/>
            <person name="Zhu X."/>
            <person name="Sun Y."/>
        </authorList>
    </citation>
    <scope>NUCLEOTIDE SEQUENCE</scope>
    <source>
        <strain evidence="10">BYM</strain>
        <tissue evidence="10">Leaf</tissue>
    </source>
</reference>
<name>A0A8K0E2S0_9ROSA</name>
<evidence type="ECO:0000256" key="3">
    <source>
        <dbReference type="ARBA" id="ARBA00022523"/>
    </source>
</evidence>
<evidence type="ECO:0000256" key="4">
    <source>
        <dbReference type="ARBA" id="ARBA00022525"/>
    </source>
</evidence>
<comment type="subcellular location">
    <subcellularLocation>
        <location evidence="1">Secreted</location>
        <location evidence="1">Extracellular space</location>
        <location evidence="1">Apoplast</location>
    </subcellularLocation>
</comment>
<evidence type="ECO:0000256" key="8">
    <source>
        <dbReference type="SAM" id="MobiDB-lite"/>
    </source>
</evidence>
<dbReference type="GO" id="GO:2000280">
    <property type="term" value="P:regulation of root development"/>
    <property type="evidence" value="ECO:0007669"/>
    <property type="project" value="TreeGrafter"/>
</dbReference>
<dbReference type="GO" id="GO:1902025">
    <property type="term" value="P:nitrate import"/>
    <property type="evidence" value="ECO:0007669"/>
    <property type="project" value="TreeGrafter"/>
</dbReference>
<evidence type="ECO:0000256" key="5">
    <source>
        <dbReference type="ARBA" id="ARBA00022702"/>
    </source>
</evidence>
<keyword evidence="3" id="KW-0052">Apoplast</keyword>
<dbReference type="Proteomes" id="UP000796880">
    <property type="component" value="Unassembled WGS sequence"/>
</dbReference>
<dbReference type="GO" id="GO:0048364">
    <property type="term" value="P:root development"/>
    <property type="evidence" value="ECO:0007669"/>
    <property type="project" value="InterPro"/>
</dbReference>
<keyword evidence="7" id="KW-0379">Hydroxylation</keyword>
<keyword evidence="11" id="KW-1185">Reference proteome</keyword>
<dbReference type="OrthoDB" id="1180806at2759"/>
<keyword evidence="5" id="KW-0372">Hormone</keyword>
<dbReference type="GO" id="GO:1901371">
    <property type="term" value="P:regulation of leaf morphogenesis"/>
    <property type="evidence" value="ECO:0007669"/>
    <property type="project" value="TreeGrafter"/>
</dbReference>
<keyword evidence="4" id="KW-0964">Secreted</keyword>
<evidence type="ECO:0000313" key="11">
    <source>
        <dbReference type="Proteomes" id="UP000796880"/>
    </source>
</evidence>
<gene>
    <name evidence="10" type="ORF">FNV43_RR17208</name>
</gene>
<evidence type="ECO:0000256" key="1">
    <source>
        <dbReference type="ARBA" id="ARBA00004271"/>
    </source>
</evidence>
<feature type="chain" id="PRO_5035421333" evidence="9">
    <location>
        <begin position="29"/>
        <end position="209"/>
    </location>
</feature>
<evidence type="ECO:0000256" key="2">
    <source>
        <dbReference type="ARBA" id="ARBA00008963"/>
    </source>
</evidence>
<organism evidence="10 11">
    <name type="scientific">Rhamnella rubrinervis</name>
    <dbReference type="NCBI Taxonomy" id="2594499"/>
    <lineage>
        <taxon>Eukaryota</taxon>
        <taxon>Viridiplantae</taxon>
        <taxon>Streptophyta</taxon>
        <taxon>Embryophyta</taxon>
        <taxon>Tracheophyta</taxon>
        <taxon>Spermatophyta</taxon>
        <taxon>Magnoliopsida</taxon>
        <taxon>eudicotyledons</taxon>
        <taxon>Gunneridae</taxon>
        <taxon>Pentapetalae</taxon>
        <taxon>rosids</taxon>
        <taxon>fabids</taxon>
        <taxon>Rosales</taxon>
        <taxon>Rhamnaceae</taxon>
        <taxon>rhamnoid group</taxon>
        <taxon>Rhamneae</taxon>
        <taxon>Rhamnella</taxon>
    </lineage>
</organism>
<evidence type="ECO:0000256" key="6">
    <source>
        <dbReference type="ARBA" id="ARBA00022729"/>
    </source>
</evidence>
<dbReference type="InterPro" id="IPR033250">
    <property type="entry name" value="CEP"/>
</dbReference>
<dbReference type="GO" id="GO:0048046">
    <property type="term" value="C:apoplast"/>
    <property type="evidence" value="ECO:0007669"/>
    <property type="project" value="UniProtKB-SubCell"/>
</dbReference>
<evidence type="ECO:0000256" key="7">
    <source>
        <dbReference type="ARBA" id="ARBA00023278"/>
    </source>
</evidence>
<keyword evidence="6 9" id="KW-0732">Signal</keyword>
<evidence type="ECO:0000256" key="9">
    <source>
        <dbReference type="SAM" id="SignalP"/>
    </source>
</evidence>
<sequence>MKVIQVLLYKCALAIALVVTHEILCVQGRQLRPTNDQDFSKLTGTPTTTAAEKKQDFRVTPQHYNIPSISTADHHSAPGLGHEDAFRPAPMTPGKGPGIGHSYTLQPVHTTSGKGPGNGYAYAFRPAPTTPGKGHGHAYAFRPAPRTPGKGSGNGQYSYSNENEKVDAKGANYDGRYSTTGAKEDFRPTSPGHSPGVGHRTGKNAQLNA</sequence>
<comment type="caution">
    <text evidence="10">The sequence shown here is derived from an EMBL/GenBank/DDBJ whole genome shotgun (WGS) entry which is preliminary data.</text>
</comment>
<dbReference type="GO" id="GO:0006995">
    <property type="term" value="P:cellular response to nitrogen starvation"/>
    <property type="evidence" value="ECO:0007669"/>
    <property type="project" value="UniProtKB-ARBA"/>
</dbReference>
<dbReference type="AlphaFoldDB" id="A0A8K0E2S0"/>
<dbReference type="EMBL" id="VOIH02000008">
    <property type="protein sequence ID" value="KAF3438933.1"/>
    <property type="molecule type" value="Genomic_DNA"/>
</dbReference>
<dbReference type="GO" id="GO:0005179">
    <property type="term" value="F:hormone activity"/>
    <property type="evidence" value="ECO:0007669"/>
    <property type="project" value="UniProtKB-KW"/>
</dbReference>
<proteinExistence type="inferred from homology"/>
<dbReference type="PANTHER" id="PTHR33348:SF3">
    <property type="entry name" value="PRECURSOR OF CEP1"/>
    <property type="match status" value="1"/>
</dbReference>
<protein>
    <submittedName>
        <fullName evidence="10">Uncharacterized protein</fullName>
    </submittedName>
</protein>
<comment type="similarity">
    <text evidence="2">Belongs to the C-terminally encoded plant signaling peptide (CEP) family.</text>
</comment>
<accession>A0A8K0E2S0</accession>
<feature type="signal peptide" evidence="9">
    <location>
        <begin position="1"/>
        <end position="28"/>
    </location>
</feature>
<evidence type="ECO:0000313" key="10">
    <source>
        <dbReference type="EMBL" id="KAF3438933.1"/>
    </source>
</evidence>
<dbReference type="PANTHER" id="PTHR33348">
    <property type="entry name" value="PRECURSOR OF CEP5"/>
    <property type="match status" value="1"/>
</dbReference>